<evidence type="ECO:0000256" key="1">
    <source>
        <dbReference type="SAM" id="MobiDB-lite"/>
    </source>
</evidence>
<dbReference type="AlphaFoldDB" id="V6M7T5"/>
<gene>
    <name evidence="2" type="ORF">SS50377_ja030</name>
</gene>
<feature type="compositionally biased region" description="Low complexity" evidence="1">
    <location>
        <begin position="115"/>
        <end position="127"/>
    </location>
</feature>
<feature type="region of interest" description="Disordered" evidence="1">
    <location>
        <begin position="1"/>
        <end position="59"/>
    </location>
</feature>
<name>V6M7T5_9EUKA</name>
<sequence length="151" mass="16951">MDSEREARPAAGPRARQLPGHQSQEARHVRARLRGERQGRGGGRRDRRRGLQLRARGRRQVGLLHQGLQLHRAPLRARHGRHYQVRRRGRGLRRLPPLRGPGPQGPRGARRRLPRQGQGRAPRQVPGVHGLGGPVQPAPAGPDRGRPHARR</sequence>
<dbReference type="EMBL" id="KI545949">
    <property type="protein sequence ID" value="EST49539.1"/>
    <property type="molecule type" value="Genomic_DNA"/>
</dbReference>
<accession>V6M7T5</accession>
<feature type="compositionally biased region" description="Basic residues" evidence="1">
    <location>
        <begin position="45"/>
        <end position="59"/>
    </location>
</feature>
<feature type="region of interest" description="Disordered" evidence="1">
    <location>
        <begin position="76"/>
        <end position="151"/>
    </location>
</feature>
<feature type="non-terminal residue" evidence="2">
    <location>
        <position position="151"/>
    </location>
</feature>
<evidence type="ECO:0000313" key="2">
    <source>
        <dbReference type="EMBL" id="EST49539.1"/>
    </source>
</evidence>
<organism evidence="2">
    <name type="scientific">Spironucleus salmonicida</name>
    <dbReference type="NCBI Taxonomy" id="348837"/>
    <lineage>
        <taxon>Eukaryota</taxon>
        <taxon>Metamonada</taxon>
        <taxon>Diplomonadida</taxon>
        <taxon>Hexamitidae</taxon>
        <taxon>Hexamitinae</taxon>
        <taxon>Spironucleus</taxon>
    </lineage>
</organism>
<feature type="compositionally biased region" description="Basic residues" evidence="1">
    <location>
        <begin position="76"/>
        <end position="93"/>
    </location>
</feature>
<proteinExistence type="predicted"/>
<protein>
    <submittedName>
        <fullName evidence="2">Uncharacterized protein</fullName>
    </submittedName>
</protein>
<reference evidence="2" key="1">
    <citation type="journal article" date="2014" name="PLoS Genet.">
        <title>The Genome of Spironucleus salmonicida Highlights a Fish Pathogen Adapted to Fluctuating Environments.</title>
        <authorList>
            <person name="Xu F."/>
            <person name="Jerlstrom-Hultqvist J."/>
            <person name="Einarsson E."/>
            <person name="Astvaldsson A."/>
            <person name="Svard S.G."/>
            <person name="Andersson J.O."/>
        </authorList>
    </citation>
    <scope>NUCLEOTIDE SEQUENCE</scope>
</reference>
<feature type="compositionally biased region" description="Basic and acidic residues" evidence="1">
    <location>
        <begin position="24"/>
        <end position="39"/>
    </location>
</feature>